<name>A0A7J7YJP9_RHIFE</name>
<proteinExistence type="predicted"/>
<evidence type="ECO:0000313" key="2">
    <source>
        <dbReference type="EMBL" id="KAF6361710.1"/>
    </source>
</evidence>
<dbReference type="EMBL" id="JACAGC010000006">
    <property type="protein sequence ID" value="KAF6361710.1"/>
    <property type="molecule type" value="Genomic_DNA"/>
</dbReference>
<organism evidence="2 3">
    <name type="scientific">Rhinolophus ferrumequinum</name>
    <name type="common">Greater horseshoe bat</name>
    <dbReference type="NCBI Taxonomy" id="59479"/>
    <lineage>
        <taxon>Eukaryota</taxon>
        <taxon>Metazoa</taxon>
        <taxon>Chordata</taxon>
        <taxon>Craniata</taxon>
        <taxon>Vertebrata</taxon>
        <taxon>Euteleostomi</taxon>
        <taxon>Mammalia</taxon>
        <taxon>Eutheria</taxon>
        <taxon>Laurasiatheria</taxon>
        <taxon>Chiroptera</taxon>
        <taxon>Yinpterochiroptera</taxon>
        <taxon>Rhinolophoidea</taxon>
        <taxon>Rhinolophidae</taxon>
        <taxon>Rhinolophinae</taxon>
        <taxon>Rhinolophus</taxon>
    </lineage>
</organism>
<sequence length="134" mass="14452">MISRVSATSSDPVQPQQREGRPLKSYAGGAGSYCHRRGLWEAGKAGDQSPGTEERSPRRLGGGKVKTPRSPAAASRALPPASLWRLGSSRSLARPGSRGKRQSDADWRSGMQVPGGRGRRGDARRKRQRMSQMG</sequence>
<feature type="compositionally biased region" description="Polar residues" evidence="1">
    <location>
        <begin position="1"/>
        <end position="17"/>
    </location>
</feature>
<evidence type="ECO:0000313" key="3">
    <source>
        <dbReference type="Proteomes" id="UP000585614"/>
    </source>
</evidence>
<gene>
    <name evidence="2" type="ORF">mRhiFer1_009938</name>
</gene>
<feature type="compositionally biased region" description="Basic residues" evidence="1">
    <location>
        <begin position="122"/>
        <end position="134"/>
    </location>
</feature>
<evidence type="ECO:0000256" key="1">
    <source>
        <dbReference type="SAM" id="MobiDB-lite"/>
    </source>
</evidence>
<accession>A0A7J7YJP9</accession>
<reference evidence="2 3" key="1">
    <citation type="journal article" date="2020" name="Nature">
        <title>Six reference-quality genomes reveal evolution of bat adaptations.</title>
        <authorList>
            <person name="Jebb D."/>
            <person name="Huang Z."/>
            <person name="Pippel M."/>
            <person name="Hughes G.M."/>
            <person name="Lavrichenko K."/>
            <person name="Devanna P."/>
            <person name="Winkler S."/>
            <person name="Jermiin L.S."/>
            <person name="Skirmuntt E.C."/>
            <person name="Katzourakis A."/>
            <person name="Burkitt-Gray L."/>
            <person name="Ray D.A."/>
            <person name="Sullivan K.A.M."/>
            <person name="Roscito J.G."/>
            <person name="Kirilenko B.M."/>
            <person name="Davalos L.M."/>
            <person name="Corthals A.P."/>
            <person name="Power M.L."/>
            <person name="Jones G."/>
            <person name="Ransome R.D."/>
            <person name="Dechmann D.K.N."/>
            <person name="Locatelli A.G."/>
            <person name="Puechmaille S.J."/>
            <person name="Fedrigo O."/>
            <person name="Jarvis E.D."/>
            <person name="Hiller M."/>
            <person name="Vernes S.C."/>
            <person name="Myers E.W."/>
            <person name="Teeling E.C."/>
        </authorList>
    </citation>
    <scope>NUCLEOTIDE SEQUENCE [LARGE SCALE GENOMIC DNA]</scope>
    <source>
        <strain evidence="2">MRhiFer1</strain>
        <tissue evidence="2">Lung</tissue>
    </source>
</reference>
<feature type="region of interest" description="Disordered" evidence="1">
    <location>
        <begin position="1"/>
        <end position="134"/>
    </location>
</feature>
<protein>
    <submittedName>
        <fullName evidence="2">Uncharacterized protein</fullName>
    </submittedName>
</protein>
<comment type="caution">
    <text evidence="2">The sequence shown here is derived from an EMBL/GenBank/DDBJ whole genome shotgun (WGS) entry which is preliminary data.</text>
</comment>
<feature type="compositionally biased region" description="Low complexity" evidence="1">
    <location>
        <begin position="68"/>
        <end position="83"/>
    </location>
</feature>
<dbReference type="Proteomes" id="UP000585614">
    <property type="component" value="Unassembled WGS sequence"/>
</dbReference>
<dbReference type="AlphaFoldDB" id="A0A7J7YJP9"/>